<dbReference type="InterPro" id="IPR025762">
    <property type="entry name" value="DFDF"/>
</dbReference>
<feature type="region of interest" description="Disordered" evidence="3">
    <location>
        <begin position="73"/>
        <end position="389"/>
    </location>
</feature>
<proteinExistence type="predicted"/>
<sequence>MAEYIGARISLISKADIRYVGTLHEISSENSTVALENVRSMGTEDRRTGPGSVAASDRLYEYIIFRGSDVKDLRIEEPPKPAAPKQEAEVPDDPAILGSQRPPHQAGTPSQQPPFGQPPPYGQGFPGYPPPMHNQGFGRSGFPPGPGAPGFGYPGPGPYGGAPPPGWYPPGQGFPQGGPNPFPPQVAPSHPGQQTPRQQPTPIGTSKDNKAPEKRVEAPTKAEPSKAPTATSATATAQKDAPAPEAETVVEAPSSAAPTVNTTQAPPTGPKGRAPIPINPAAKTSPQSGSNTQPQNAQSFASATQAATAAVAAAMAKLPMAQKMGQQESGSQGVDNLAKKVQEMRTDDHIRHGRQQGTGGHVAAPRGRGRGRGGHHQHSRPIEVPTTDFDFESANAKFNKEDLAKEAIATGSPLGMSSESAGGAANGAATANGEKDAGKKVEEVIIPKAEAIYDKKTSFFDNISSELKDREEKRGAEFRNEERKKNMETFGQGSVDNYRRGYGRGRGRGFRGGGNSRGGYGPRGGNTRGNFNNSNNRPKGGAANAES</sequence>
<dbReference type="InterPro" id="IPR025761">
    <property type="entry name" value="FFD_box"/>
</dbReference>
<evidence type="ECO:0000259" key="4">
    <source>
        <dbReference type="PROSITE" id="PS51512"/>
    </source>
</evidence>
<feature type="compositionally biased region" description="Basic and acidic residues" evidence="3">
    <location>
        <begin position="466"/>
        <end position="487"/>
    </location>
</feature>
<feature type="compositionally biased region" description="Low complexity" evidence="3">
    <location>
        <begin position="225"/>
        <end position="253"/>
    </location>
</feature>
<feature type="compositionally biased region" description="Basic residues" evidence="3">
    <location>
        <begin position="367"/>
        <end position="379"/>
    </location>
</feature>
<dbReference type="Proteomes" id="UP000053259">
    <property type="component" value="Unassembled WGS sequence"/>
</dbReference>
<name>A0A0D1X962_9PEZI</name>
<reference evidence="8 9" key="1">
    <citation type="submission" date="2015-01" db="EMBL/GenBank/DDBJ databases">
        <title>The Genome Sequence of Ochroconis gallopava CBS43764.</title>
        <authorList>
            <consortium name="The Broad Institute Genomics Platform"/>
            <person name="Cuomo C."/>
            <person name="de Hoog S."/>
            <person name="Gorbushina A."/>
            <person name="Stielow B."/>
            <person name="Teixiera M."/>
            <person name="Abouelleil A."/>
            <person name="Chapman S.B."/>
            <person name="Priest M."/>
            <person name="Young S.K."/>
            <person name="Wortman J."/>
            <person name="Nusbaum C."/>
            <person name="Birren B."/>
        </authorList>
    </citation>
    <scope>NUCLEOTIDE SEQUENCE [LARGE SCALE GENOMIC DNA]</scope>
    <source>
        <strain evidence="8 9">CBS 43764</strain>
    </source>
</reference>
<evidence type="ECO:0000259" key="6">
    <source>
        <dbReference type="PROSITE" id="PS51536"/>
    </source>
</evidence>
<feature type="compositionally biased region" description="Low complexity" evidence="3">
    <location>
        <begin position="528"/>
        <end position="541"/>
    </location>
</feature>
<dbReference type="GeneID" id="27317561"/>
<dbReference type="PROSITE" id="PS51536">
    <property type="entry name" value="TFG"/>
    <property type="match status" value="1"/>
</dbReference>
<dbReference type="STRING" id="253628.A0A0D1X962"/>
<dbReference type="GO" id="GO:0033962">
    <property type="term" value="P:P-body assembly"/>
    <property type="evidence" value="ECO:0007669"/>
    <property type="project" value="TreeGrafter"/>
</dbReference>
<feature type="domain" description="DFDF" evidence="4">
    <location>
        <begin position="377"/>
        <end position="413"/>
    </location>
</feature>
<feature type="short sequence motif" description="TFG box" evidence="2">
    <location>
        <begin position="474"/>
        <end position="494"/>
    </location>
</feature>
<evidence type="ECO:0000259" key="7">
    <source>
        <dbReference type="PROSITE" id="PS52002"/>
    </source>
</evidence>
<dbReference type="SMART" id="SM01199">
    <property type="entry name" value="FDF"/>
    <property type="match status" value="1"/>
</dbReference>
<dbReference type="RefSeq" id="XP_016208515.1">
    <property type="nucleotide sequence ID" value="XM_016363675.1"/>
</dbReference>
<dbReference type="PROSITE" id="PS51512">
    <property type="entry name" value="DFDF"/>
    <property type="match status" value="1"/>
</dbReference>
<feature type="compositionally biased region" description="Basic and acidic residues" evidence="3">
    <location>
        <begin position="207"/>
        <end position="224"/>
    </location>
</feature>
<dbReference type="AlphaFoldDB" id="A0A0D1X962"/>
<feature type="short sequence motif" description="FFD box" evidence="1">
    <location>
        <begin position="451"/>
        <end position="467"/>
    </location>
</feature>
<organism evidence="8 9">
    <name type="scientific">Verruconis gallopava</name>
    <dbReference type="NCBI Taxonomy" id="253628"/>
    <lineage>
        <taxon>Eukaryota</taxon>
        <taxon>Fungi</taxon>
        <taxon>Dikarya</taxon>
        <taxon>Ascomycota</taxon>
        <taxon>Pezizomycotina</taxon>
        <taxon>Dothideomycetes</taxon>
        <taxon>Pleosporomycetidae</taxon>
        <taxon>Venturiales</taxon>
        <taxon>Sympoventuriaceae</taxon>
        <taxon>Verruconis</taxon>
    </lineage>
</organism>
<dbReference type="InterPro" id="IPR025768">
    <property type="entry name" value="TFG_box"/>
</dbReference>
<dbReference type="InterPro" id="IPR047575">
    <property type="entry name" value="Sm"/>
</dbReference>
<dbReference type="EMBL" id="KN847613">
    <property type="protein sequence ID" value="KIV98645.1"/>
    <property type="molecule type" value="Genomic_DNA"/>
</dbReference>
<dbReference type="InterPro" id="IPR025609">
    <property type="entry name" value="Lsm14-like_N"/>
</dbReference>
<feature type="compositionally biased region" description="Pro residues" evidence="3">
    <location>
        <begin position="111"/>
        <end position="132"/>
    </location>
</feature>
<keyword evidence="9" id="KW-1185">Reference proteome</keyword>
<dbReference type="PROSITE" id="PS51513">
    <property type="entry name" value="FFD"/>
    <property type="match status" value="1"/>
</dbReference>
<dbReference type="GO" id="GO:0003729">
    <property type="term" value="F:mRNA binding"/>
    <property type="evidence" value="ECO:0007669"/>
    <property type="project" value="TreeGrafter"/>
</dbReference>
<evidence type="ECO:0008006" key="10">
    <source>
        <dbReference type="Google" id="ProtNLM"/>
    </source>
</evidence>
<dbReference type="PANTHER" id="PTHR13586">
    <property type="entry name" value="SCD6 PROTEIN-RELATED"/>
    <property type="match status" value="1"/>
</dbReference>
<feature type="domain" description="Sm" evidence="7">
    <location>
        <begin position="1"/>
        <end position="79"/>
    </location>
</feature>
<evidence type="ECO:0000256" key="3">
    <source>
        <dbReference type="SAM" id="MobiDB-lite"/>
    </source>
</evidence>
<dbReference type="HOGENOM" id="CLU_019221_4_0_1"/>
<protein>
    <recommendedName>
        <fullName evidence="10">FFD box profile domain-containing protein</fullName>
    </recommendedName>
</protein>
<dbReference type="PROSITE" id="PS52002">
    <property type="entry name" value="SM"/>
    <property type="match status" value="1"/>
</dbReference>
<dbReference type="FunCoup" id="A0A0D1X962">
    <property type="interactions" value="625"/>
</dbReference>
<feature type="compositionally biased region" description="Basic and acidic residues" evidence="3">
    <location>
        <begin position="337"/>
        <end position="350"/>
    </location>
</feature>
<dbReference type="Pfam" id="PF09532">
    <property type="entry name" value="FDF"/>
    <property type="match status" value="1"/>
</dbReference>
<dbReference type="OrthoDB" id="21539at2759"/>
<evidence type="ECO:0000256" key="2">
    <source>
        <dbReference type="PROSITE-ProRule" id="PRU00869"/>
    </source>
</evidence>
<feature type="domain" description="FFD box profile" evidence="5">
    <location>
        <begin position="451"/>
        <end position="467"/>
    </location>
</feature>
<evidence type="ECO:0000313" key="9">
    <source>
        <dbReference type="Proteomes" id="UP000053259"/>
    </source>
</evidence>
<gene>
    <name evidence="8" type="ORF">PV09_09588</name>
</gene>
<dbReference type="EMBL" id="KN847613">
    <property type="protein sequence ID" value="KIV98644.1"/>
    <property type="molecule type" value="Genomic_DNA"/>
</dbReference>
<feature type="region of interest" description="Disordered" evidence="3">
    <location>
        <begin position="464"/>
        <end position="547"/>
    </location>
</feature>
<feature type="compositionally biased region" description="Low complexity" evidence="3">
    <location>
        <begin position="297"/>
        <end position="316"/>
    </location>
</feature>
<dbReference type="SMART" id="SM01271">
    <property type="entry name" value="LSM14"/>
    <property type="match status" value="1"/>
</dbReference>
<dbReference type="SUPFAM" id="SSF50182">
    <property type="entry name" value="Sm-like ribonucleoproteins"/>
    <property type="match status" value="1"/>
</dbReference>
<accession>A0A0D1X962</accession>
<feature type="compositionally biased region" description="Polar residues" evidence="3">
    <location>
        <begin position="256"/>
        <end position="266"/>
    </location>
</feature>
<dbReference type="VEuPathDB" id="FungiDB:PV09_09588"/>
<dbReference type="CDD" id="cd01736">
    <property type="entry name" value="LSm14_N"/>
    <property type="match status" value="1"/>
</dbReference>
<evidence type="ECO:0000256" key="1">
    <source>
        <dbReference type="PROSITE-ProRule" id="PRU00846"/>
    </source>
</evidence>
<dbReference type="GO" id="GO:0000932">
    <property type="term" value="C:P-body"/>
    <property type="evidence" value="ECO:0007669"/>
    <property type="project" value="TreeGrafter"/>
</dbReference>
<dbReference type="Gene3D" id="2.30.30.100">
    <property type="match status" value="1"/>
</dbReference>
<feature type="compositionally biased region" description="Gly residues" evidence="3">
    <location>
        <begin position="510"/>
        <end position="527"/>
    </location>
</feature>
<dbReference type="Pfam" id="PF12701">
    <property type="entry name" value="LSM14"/>
    <property type="match status" value="1"/>
</dbReference>
<feature type="compositionally biased region" description="Polar residues" evidence="3">
    <location>
        <begin position="324"/>
        <end position="334"/>
    </location>
</feature>
<evidence type="ECO:0000313" key="8">
    <source>
        <dbReference type="EMBL" id="KIV98645.1"/>
    </source>
</evidence>
<dbReference type="RefSeq" id="XP_016208514.1">
    <property type="nucleotide sequence ID" value="XM_016363674.1"/>
</dbReference>
<dbReference type="PANTHER" id="PTHR13586:SF0">
    <property type="entry name" value="TRAILER HITCH, ISOFORM H"/>
    <property type="match status" value="1"/>
</dbReference>
<feature type="compositionally biased region" description="Low complexity" evidence="3">
    <location>
        <begin position="421"/>
        <end position="432"/>
    </location>
</feature>
<feature type="compositionally biased region" description="Polar residues" evidence="3">
    <location>
        <begin position="282"/>
        <end position="296"/>
    </location>
</feature>
<dbReference type="InterPro" id="IPR019050">
    <property type="entry name" value="FDF_dom"/>
</dbReference>
<feature type="compositionally biased region" description="Pro residues" evidence="3">
    <location>
        <begin position="155"/>
        <end position="168"/>
    </location>
</feature>
<feature type="domain" description="TFG box profile" evidence="6">
    <location>
        <begin position="474"/>
        <end position="494"/>
    </location>
</feature>
<feature type="region of interest" description="Disordered" evidence="3">
    <location>
        <begin position="413"/>
        <end position="438"/>
    </location>
</feature>
<dbReference type="InterPro" id="IPR010920">
    <property type="entry name" value="LSM_dom_sf"/>
</dbReference>
<dbReference type="GO" id="GO:0034063">
    <property type="term" value="P:stress granule assembly"/>
    <property type="evidence" value="ECO:0007669"/>
    <property type="project" value="TreeGrafter"/>
</dbReference>
<evidence type="ECO:0000259" key="5">
    <source>
        <dbReference type="PROSITE" id="PS51513"/>
    </source>
</evidence>
<feature type="compositionally biased region" description="Low complexity" evidence="3">
    <location>
        <begin position="191"/>
        <end position="205"/>
    </location>
</feature>